<dbReference type="InterPro" id="IPR042529">
    <property type="entry name" value="IF_2B-like_C"/>
</dbReference>
<comment type="catalytic activity">
    <reaction evidence="2 3">
        <text>5-(methylsulfanyl)-alpha-D-ribose 1-phosphate = 5-(methylsulfanyl)-D-ribulose 1-phosphate</text>
        <dbReference type="Rhea" id="RHEA:19989"/>
        <dbReference type="ChEBI" id="CHEBI:58533"/>
        <dbReference type="ChEBI" id="CHEBI:58548"/>
        <dbReference type="EC" id="5.3.1.23"/>
    </reaction>
</comment>
<name>A0A9D1FAM9_9FIRM</name>
<gene>
    <name evidence="3 4" type="primary">mtnA</name>
    <name evidence="4" type="ORF">IAA83_07290</name>
</gene>
<reference evidence="4" key="2">
    <citation type="journal article" date="2021" name="PeerJ">
        <title>Extensive microbial diversity within the chicken gut microbiome revealed by metagenomics and culture.</title>
        <authorList>
            <person name="Gilroy R."/>
            <person name="Ravi A."/>
            <person name="Getino M."/>
            <person name="Pursley I."/>
            <person name="Horton D.L."/>
            <person name="Alikhan N.F."/>
            <person name="Baker D."/>
            <person name="Gharbi K."/>
            <person name="Hall N."/>
            <person name="Watson M."/>
            <person name="Adriaenssens E.M."/>
            <person name="Foster-Nyarko E."/>
            <person name="Jarju S."/>
            <person name="Secka A."/>
            <person name="Antonio M."/>
            <person name="Oren A."/>
            <person name="Chaudhuri R.R."/>
            <person name="La Ragione R."/>
            <person name="Hildebrand F."/>
            <person name="Pallen M.J."/>
        </authorList>
    </citation>
    <scope>NUCLEOTIDE SEQUENCE</scope>
    <source>
        <strain evidence="4">ChiBcec16-1751</strain>
    </source>
</reference>
<feature type="binding site" evidence="3">
    <location>
        <begin position="51"/>
        <end position="53"/>
    </location>
    <ligand>
        <name>substrate</name>
    </ligand>
</feature>
<reference evidence="4" key="1">
    <citation type="submission" date="2020-10" db="EMBL/GenBank/DDBJ databases">
        <authorList>
            <person name="Gilroy R."/>
        </authorList>
    </citation>
    <scope>NUCLEOTIDE SEQUENCE</scope>
    <source>
        <strain evidence="4">ChiBcec16-1751</strain>
    </source>
</reference>
<dbReference type="Gene3D" id="1.20.120.420">
    <property type="entry name" value="translation initiation factor eif-2b, domain 1"/>
    <property type="match status" value="1"/>
</dbReference>
<dbReference type="InterPro" id="IPR000649">
    <property type="entry name" value="IF-2B-related"/>
</dbReference>
<dbReference type="InterPro" id="IPR011559">
    <property type="entry name" value="Initiation_fac_2B_a/b/d"/>
</dbReference>
<dbReference type="PANTHER" id="PTHR43475">
    <property type="entry name" value="METHYLTHIORIBOSE-1-PHOSPHATE ISOMERASE"/>
    <property type="match status" value="1"/>
</dbReference>
<dbReference type="InterPro" id="IPR005251">
    <property type="entry name" value="IF-M1Pi"/>
</dbReference>
<feature type="binding site" evidence="3">
    <location>
        <position position="203"/>
    </location>
    <ligand>
        <name>substrate</name>
    </ligand>
</feature>
<comment type="pathway">
    <text evidence="3">Amino-acid biosynthesis; L-methionine biosynthesis via salvage pathway; L-methionine from S-methyl-5-thio-alpha-D-ribose 1-phosphate: step 1/6.</text>
</comment>
<dbReference type="AlphaFoldDB" id="A0A9D1FAM9"/>
<keyword evidence="3" id="KW-0486">Methionine biosynthesis</keyword>
<evidence type="ECO:0000256" key="3">
    <source>
        <dbReference type="HAMAP-Rule" id="MF_01678"/>
    </source>
</evidence>
<dbReference type="Gene3D" id="3.40.50.10470">
    <property type="entry name" value="Translation initiation factor eif-2b, domain 2"/>
    <property type="match status" value="1"/>
</dbReference>
<evidence type="ECO:0000256" key="1">
    <source>
        <dbReference type="ARBA" id="ARBA00023235"/>
    </source>
</evidence>
<sequence length="354" mass="39094">MNALSLDTVVLSEDALEIIILDQTLLPGEIKYLHLSKAEDIWEAIYALRVRGAPAIGVAAAYGIYVVTAQLQTDNMEEFCNYFEEQKAYLDSARPTAVNLSWALNRMSKVLAENRQTMTVPQLKERLRQEAHAIREEDIAISRNIGQLGFELLHHGDGILTHCNAGTLATAKYGTALAPIYIALENGWDDLHVYCDETRPLLQGARLSAFEMQTAGVDTTLICDNMASITMKRGKIHIVFVGCDRVAANGDFANKIGTSGVAILARYYGIPFYVCAPTSTIDMSIASGDDIVIEERPAEEVTEVWYEKRMAPEGVKVNNPAFDVTDHSLITGIITEKGIAYPPFDKAFERMGIR</sequence>
<protein>
    <recommendedName>
        <fullName evidence="3">Methylthioribose-1-phosphate isomerase</fullName>
        <shortName evidence="3">M1Pi</shortName>
        <shortName evidence="3">MTR-1-P isomerase</shortName>
        <ecNumber evidence="3">5.3.1.23</ecNumber>
    </recommendedName>
    <alternativeName>
        <fullName evidence="3">S-methyl-5-thioribose-1-phosphate isomerase</fullName>
    </alternativeName>
</protein>
<dbReference type="GO" id="GO:0019509">
    <property type="term" value="P:L-methionine salvage from methylthioadenosine"/>
    <property type="evidence" value="ECO:0007669"/>
    <property type="project" value="UniProtKB-UniRule"/>
</dbReference>
<dbReference type="Pfam" id="PF01008">
    <property type="entry name" value="IF-2B"/>
    <property type="match status" value="1"/>
</dbReference>
<comment type="function">
    <text evidence="3">Catalyzes the interconversion of methylthioribose-1-phosphate (MTR-1-P) into methylthioribulose-1-phosphate (MTRu-1-P).</text>
</comment>
<evidence type="ECO:0000313" key="4">
    <source>
        <dbReference type="EMBL" id="HIS65156.1"/>
    </source>
</evidence>
<feature type="binding site" evidence="3">
    <location>
        <begin position="254"/>
        <end position="255"/>
    </location>
    <ligand>
        <name>substrate</name>
    </ligand>
</feature>
<comment type="caution">
    <text evidence="4">The sequence shown here is derived from an EMBL/GenBank/DDBJ whole genome shotgun (WGS) entry which is preliminary data.</text>
</comment>
<dbReference type="FunFam" id="3.40.50.10470:FF:000006">
    <property type="entry name" value="Methylthioribose-1-phosphate isomerase"/>
    <property type="match status" value="1"/>
</dbReference>
<dbReference type="NCBIfam" id="NF004326">
    <property type="entry name" value="PRK05720.1"/>
    <property type="match status" value="1"/>
</dbReference>
<proteinExistence type="inferred from homology"/>
<dbReference type="FunFam" id="1.20.120.420:FF:000003">
    <property type="entry name" value="Methylthioribose-1-phosphate isomerase"/>
    <property type="match status" value="1"/>
</dbReference>
<keyword evidence="3" id="KW-0028">Amino-acid biosynthesis</keyword>
<comment type="similarity">
    <text evidence="3">Belongs to the EIF-2B alpha/beta/delta subunits family. MtnA subfamily.</text>
</comment>
<dbReference type="NCBIfam" id="TIGR00524">
    <property type="entry name" value="eIF-2B_rel"/>
    <property type="match status" value="1"/>
</dbReference>
<dbReference type="Proteomes" id="UP000886741">
    <property type="component" value="Unassembled WGS sequence"/>
</dbReference>
<dbReference type="GO" id="GO:0046523">
    <property type="term" value="F:S-methyl-5-thioribose-1-phosphate isomerase activity"/>
    <property type="evidence" value="ECO:0007669"/>
    <property type="project" value="UniProtKB-UniRule"/>
</dbReference>
<organism evidence="4 5">
    <name type="scientific">Candidatus Avoscillospira avistercoris</name>
    <dbReference type="NCBI Taxonomy" id="2840707"/>
    <lineage>
        <taxon>Bacteria</taxon>
        <taxon>Bacillati</taxon>
        <taxon>Bacillota</taxon>
        <taxon>Clostridia</taxon>
        <taxon>Eubacteriales</taxon>
        <taxon>Oscillospiraceae</taxon>
        <taxon>Oscillospiraceae incertae sedis</taxon>
        <taxon>Candidatus Avoscillospira</taxon>
    </lineage>
</organism>
<keyword evidence="1 3" id="KW-0413">Isomerase</keyword>
<dbReference type="EC" id="5.3.1.23" evidence="3"/>
<feature type="binding site" evidence="3">
    <location>
        <position position="94"/>
    </location>
    <ligand>
        <name>substrate</name>
    </ligand>
</feature>
<feature type="active site" description="Proton donor" evidence="3">
    <location>
        <position position="244"/>
    </location>
</feature>
<dbReference type="EMBL" id="DVJJ01000112">
    <property type="protein sequence ID" value="HIS65156.1"/>
    <property type="molecule type" value="Genomic_DNA"/>
</dbReference>
<evidence type="ECO:0000256" key="2">
    <source>
        <dbReference type="ARBA" id="ARBA00052401"/>
    </source>
</evidence>
<dbReference type="PANTHER" id="PTHR43475:SF1">
    <property type="entry name" value="METHYLTHIORIBOSE-1-PHOSPHATE ISOMERASE"/>
    <property type="match status" value="1"/>
</dbReference>
<evidence type="ECO:0000313" key="5">
    <source>
        <dbReference type="Proteomes" id="UP000886741"/>
    </source>
</evidence>
<dbReference type="InterPro" id="IPR027363">
    <property type="entry name" value="M1Pi_N"/>
</dbReference>
<feature type="site" description="Transition state stabilizer" evidence="3">
    <location>
        <position position="163"/>
    </location>
</feature>
<accession>A0A9D1FAM9</accession>
<dbReference type="HAMAP" id="MF_01678">
    <property type="entry name" value="Salvage_MtnA"/>
    <property type="match status" value="1"/>
</dbReference>
<dbReference type="SUPFAM" id="SSF100950">
    <property type="entry name" value="NagB/RpiA/CoA transferase-like"/>
    <property type="match status" value="1"/>
</dbReference>
<dbReference type="NCBIfam" id="TIGR00512">
    <property type="entry name" value="salvage_mtnA"/>
    <property type="match status" value="1"/>
</dbReference>
<dbReference type="InterPro" id="IPR037171">
    <property type="entry name" value="NagB/RpiA_transferase-like"/>
</dbReference>